<proteinExistence type="predicted"/>
<dbReference type="Pfam" id="PF23559">
    <property type="entry name" value="WHD_DRP"/>
    <property type="match status" value="1"/>
</dbReference>
<keyword evidence="1" id="KW-0433">Leucine-rich repeat</keyword>
<accession>A0AAE1Y7F7</accession>
<dbReference type="PANTHER" id="PTHR23155">
    <property type="entry name" value="DISEASE RESISTANCE PROTEIN RP"/>
    <property type="match status" value="1"/>
</dbReference>
<dbReference type="InterPro" id="IPR042197">
    <property type="entry name" value="Apaf_helical"/>
</dbReference>
<evidence type="ECO:0000256" key="3">
    <source>
        <dbReference type="ARBA" id="ARBA00022840"/>
    </source>
</evidence>
<reference evidence="5" key="2">
    <citation type="journal article" date="2024" name="Plant">
        <title>Genomic evolution and insights into agronomic trait innovations of Sesamum species.</title>
        <authorList>
            <person name="Miao H."/>
            <person name="Wang L."/>
            <person name="Qu L."/>
            <person name="Liu H."/>
            <person name="Sun Y."/>
            <person name="Le M."/>
            <person name="Wang Q."/>
            <person name="Wei S."/>
            <person name="Zheng Y."/>
            <person name="Lin W."/>
            <person name="Duan Y."/>
            <person name="Cao H."/>
            <person name="Xiong S."/>
            <person name="Wang X."/>
            <person name="Wei L."/>
            <person name="Li C."/>
            <person name="Ma Q."/>
            <person name="Ju M."/>
            <person name="Zhao R."/>
            <person name="Li G."/>
            <person name="Mu C."/>
            <person name="Tian Q."/>
            <person name="Mei H."/>
            <person name="Zhang T."/>
            <person name="Gao T."/>
            <person name="Zhang H."/>
        </authorList>
    </citation>
    <scope>NUCLEOTIDE SEQUENCE</scope>
    <source>
        <strain evidence="5">3651</strain>
    </source>
</reference>
<evidence type="ECO:0000259" key="4">
    <source>
        <dbReference type="Pfam" id="PF23559"/>
    </source>
</evidence>
<dbReference type="Proteomes" id="UP001293254">
    <property type="component" value="Unassembled WGS sequence"/>
</dbReference>
<sequence length="196" mass="22724">MKLLEEFGKEIVNKCGCLALPISVIGGILRQEKELIEWEKVCRNIDSYLQHGKEDEDIGTEDLYLLWMAEGMISSEDRGKEESLRDVAERYLFELANKCMVQVKMIEGSIYNRFESCRLHDLMRDLCLSKGKEEGFVEVVNRQMGREEESSICKTSRLAIHTDKLDDDHIPNIGENRNLRSLMFLQRQWNTKSGTT</sequence>
<evidence type="ECO:0000313" key="6">
    <source>
        <dbReference type="Proteomes" id="UP001293254"/>
    </source>
</evidence>
<dbReference type="GO" id="GO:0043531">
    <property type="term" value="F:ADP binding"/>
    <property type="evidence" value="ECO:0007669"/>
    <property type="project" value="InterPro"/>
</dbReference>
<evidence type="ECO:0000256" key="1">
    <source>
        <dbReference type="ARBA" id="ARBA00022614"/>
    </source>
</evidence>
<keyword evidence="2" id="KW-0547">Nucleotide-binding</keyword>
<evidence type="ECO:0000313" key="5">
    <source>
        <dbReference type="EMBL" id="KAK4425095.1"/>
    </source>
</evidence>
<dbReference type="AlphaFoldDB" id="A0AAE1Y7F7"/>
<protein>
    <submittedName>
        <fullName evidence="5">Disease resistance protein RXW24L</fullName>
    </submittedName>
</protein>
<dbReference type="InterPro" id="IPR058922">
    <property type="entry name" value="WHD_DRP"/>
</dbReference>
<name>A0AAE1Y7F7_9LAMI</name>
<comment type="caution">
    <text evidence="5">The sequence shown here is derived from an EMBL/GenBank/DDBJ whole genome shotgun (WGS) entry which is preliminary data.</text>
</comment>
<keyword evidence="3" id="KW-0067">ATP-binding</keyword>
<feature type="domain" description="Disease resistance protein winged helix" evidence="4">
    <location>
        <begin position="54"/>
        <end position="127"/>
    </location>
</feature>
<dbReference type="PANTHER" id="PTHR23155:SF1185">
    <property type="entry name" value="DISEASE RESISTANCE RPP8-LIKE PROTEIN 3-RELATED"/>
    <property type="match status" value="1"/>
</dbReference>
<keyword evidence="6" id="KW-1185">Reference proteome</keyword>
<organism evidence="5 6">
    <name type="scientific">Sesamum alatum</name>
    <dbReference type="NCBI Taxonomy" id="300844"/>
    <lineage>
        <taxon>Eukaryota</taxon>
        <taxon>Viridiplantae</taxon>
        <taxon>Streptophyta</taxon>
        <taxon>Embryophyta</taxon>
        <taxon>Tracheophyta</taxon>
        <taxon>Spermatophyta</taxon>
        <taxon>Magnoliopsida</taxon>
        <taxon>eudicotyledons</taxon>
        <taxon>Gunneridae</taxon>
        <taxon>Pentapetalae</taxon>
        <taxon>asterids</taxon>
        <taxon>lamiids</taxon>
        <taxon>Lamiales</taxon>
        <taxon>Pedaliaceae</taxon>
        <taxon>Sesamum</taxon>
    </lineage>
</organism>
<dbReference type="GO" id="GO:0098542">
    <property type="term" value="P:defense response to other organism"/>
    <property type="evidence" value="ECO:0007669"/>
    <property type="project" value="TreeGrafter"/>
</dbReference>
<dbReference type="Gene3D" id="1.10.8.430">
    <property type="entry name" value="Helical domain of apoptotic protease-activating factors"/>
    <property type="match status" value="1"/>
</dbReference>
<dbReference type="EMBL" id="JACGWO010000006">
    <property type="protein sequence ID" value="KAK4425095.1"/>
    <property type="molecule type" value="Genomic_DNA"/>
</dbReference>
<dbReference type="InterPro" id="IPR044974">
    <property type="entry name" value="Disease_R_plants"/>
</dbReference>
<gene>
    <name evidence="5" type="ORF">Salat_1703300</name>
</gene>
<reference evidence="5" key="1">
    <citation type="submission" date="2020-06" db="EMBL/GenBank/DDBJ databases">
        <authorList>
            <person name="Li T."/>
            <person name="Hu X."/>
            <person name="Zhang T."/>
            <person name="Song X."/>
            <person name="Zhang H."/>
            <person name="Dai N."/>
            <person name="Sheng W."/>
            <person name="Hou X."/>
            <person name="Wei L."/>
        </authorList>
    </citation>
    <scope>NUCLEOTIDE SEQUENCE</scope>
    <source>
        <strain evidence="5">3651</strain>
        <tissue evidence="5">Leaf</tissue>
    </source>
</reference>
<evidence type="ECO:0000256" key="2">
    <source>
        <dbReference type="ARBA" id="ARBA00022741"/>
    </source>
</evidence>